<organism evidence="2 3">
    <name type="scientific">Roseinatronobacter ekhonensis</name>
    <dbReference type="NCBI Taxonomy" id="254356"/>
    <lineage>
        <taxon>Bacteria</taxon>
        <taxon>Pseudomonadati</taxon>
        <taxon>Pseudomonadota</taxon>
        <taxon>Alphaproteobacteria</taxon>
        <taxon>Rhodobacterales</taxon>
        <taxon>Paracoccaceae</taxon>
        <taxon>Roseinatronobacter</taxon>
    </lineage>
</organism>
<dbReference type="InterPro" id="IPR037523">
    <property type="entry name" value="VOC_core"/>
</dbReference>
<feature type="domain" description="VOC" evidence="1">
    <location>
        <begin position="4"/>
        <end position="137"/>
    </location>
</feature>
<dbReference type="Gene3D" id="3.10.180.10">
    <property type="entry name" value="2,3-Dihydroxybiphenyl 1,2-Dioxygenase, domain 1"/>
    <property type="match status" value="1"/>
</dbReference>
<dbReference type="EMBL" id="UIHC01000065">
    <property type="protein sequence ID" value="SUZ33691.1"/>
    <property type="molecule type" value="Genomic_DNA"/>
</dbReference>
<dbReference type="InterPro" id="IPR029068">
    <property type="entry name" value="Glyas_Bleomycin-R_OHBP_Dase"/>
</dbReference>
<dbReference type="Proteomes" id="UP000272908">
    <property type="component" value="Unassembled WGS sequence"/>
</dbReference>
<dbReference type="PROSITE" id="PS51819">
    <property type="entry name" value="VOC"/>
    <property type="match status" value="1"/>
</dbReference>
<evidence type="ECO:0000313" key="2">
    <source>
        <dbReference type="EMBL" id="SUZ33691.1"/>
    </source>
</evidence>
<evidence type="ECO:0000313" key="3">
    <source>
        <dbReference type="Proteomes" id="UP000272908"/>
    </source>
</evidence>
<evidence type="ECO:0000259" key="1">
    <source>
        <dbReference type="PROSITE" id="PS51819"/>
    </source>
</evidence>
<dbReference type="InterPro" id="IPR004360">
    <property type="entry name" value="Glyas_Fos-R_dOase_dom"/>
</dbReference>
<gene>
    <name evidence="2" type="ORF">ROE7235_03464</name>
</gene>
<dbReference type="OrthoDB" id="284897at2"/>
<dbReference type="Pfam" id="PF00903">
    <property type="entry name" value="Glyoxalase"/>
    <property type="match status" value="1"/>
</dbReference>
<sequence length="160" mass="18595">MTFEIDPLVPELWCSDFEASMEFYTATLGFEVVQQRGSDPHAYLAFCGAQIMIAHWELDGNWVPWLPDDMARPFGRGMNLQFMVTDVDALYLRVLSQRVEPLVEIYEDEIWKTNCMDTRRQFLISDPDGYVLRFAQSLRTRPVKPDDERKMNAQYGAQAT</sequence>
<reference evidence="3" key="1">
    <citation type="submission" date="2018-08" db="EMBL/GenBank/DDBJ databases">
        <authorList>
            <person name="Rodrigo-Torres L."/>
            <person name="Arahal R. D."/>
            <person name="Lucena T."/>
        </authorList>
    </citation>
    <scope>NUCLEOTIDE SEQUENCE [LARGE SCALE GENOMIC DNA]</scope>
    <source>
        <strain evidence="3">CECT 7235</strain>
    </source>
</reference>
<protein>
    <recommendedName>
        <fullName evidence="1">VOC domain-containing protein</fullName>
    </recommendedName>
</protein>
<dbReference type="SUPFAM" id="SSF54593">
    <property type="entry name" value="Glyoxalase/Bleomycin resistance protein/Dihydroxybiphenyl dioxygenase"/>
    <property type="match status" value="1"/>
</dbReference>
<keyword evidence="3" id="KW-1185">Reference proteome</keyword>
<dbReference type="RefSeq" id="WP_121096858.1">
    <property type="nucleotide sequence ID" value="NZ_UIHC01000065.1"/>
</dbReference>
<dbReference type="AlphaFoldDB" id="A0A3B0MCV7"/>
<name>A0A3B0MCV7_9RHOB</name>
<accession>A0A3B0MCV7</accession>
<proteinExistence type="predicted"/>